<keyword evidence="1" id="KW-0808">Transferase</keyword>
<evidence type="ECO:0000313" key="1">
    <source>
        <dbReference type="EMBL" id="GES97725.1"/>
    </source>
</evidence>
<keyword evidence="1" id="KW-0418">Kinase</keyword>
<protein>
    <submittedName>
        <fullName evidence="1">Kinase-like domain-containing protein</fullName>
    </submittedName>
</protein>
<proteinExistence type="predicted"/>
<accession>A0A8H3M4R7</accession>
<dbReference type="GO" id="GO:0016301">
    <property type="term" value="F:kinase activity"/>
    <property type="evidence" value="ECO:0007669"/>
    <property type="project" value="UniProtKB-KW"/>
</dbReference>
<evidence type="ECO:0000313" key="2">
    <source>
        <dbReference type="Proteomes" id="UP000615446"/>
    </source>
</evidence>
<comment type="caution">
    <text evidence="1">The sequence shown here is derived from an EMBL/GenBank/DDBJ whole genome shotgun (WGS) entry which is preliminary data.</text>
</comment>
<organism evidence="1 2">
    <name type="scientific">Rhizophagus clarus</name>
    <dbReference type="NCBI Taxonomy" id="94130"/>
    <lineage>
        <taxon>Eukaryota</taxon>
        <taxon>Fungi</taxon>
        <taxon>Fungi incertae sedis</taxon>
        <taxon>Mucoromycota</taxon>
        <taxon>Glomeromycotina</taxon>
        <taxon>Glomeromycetes</taxon>
        <taxon>Glomerales</taxon>
        <taxon>Glomeraceae</taxon>
        <taxon>Rhizophagus</taxon>
    </lineage>
</organism>
<dbReference type="Proteomes" id="UP000615446">
    <property type="component" value="Unassembled WGS sequence"/>
</dbReference>
<gene>
    <name evidence="1" type="ORF">RCL2_002430200</name>
</gene>
<reference evidence="1" key="1">
    <citation type="submission" date="2019-10" db="EMBL/GenBank/DDBJ databases">
        <title>Conservation and host-specific expression of non-tandemly repeated heterogenous ribosome RNA gene in arbuscular mycorrhizal fungi.</title>
        <authorList>
            <person name="Maeda T."/>
            <person name="Kobayashi Y."/>
            <person name="Nakagawa T."/>
            <person name="Ezawa T."/>
            <person name="Yamaguchi K."/>
            <person name="Bino T."/>
            <person name="Nishimoto Y."/>
            <person name="Shigenobu S."/>
            <person name="Kawaguchi M."/>
        </authorList>
    </citation>
    <scope>NUCLEOTIDE SEQUENCE</scope>
    <source>
        <strain evidence="1">HR1</strain>
    </source>
</reference>
<sequence length="118" mass="13888">MEIFNKTSKEKRKLKLYRKLLTHVAISSINSEEIDDRIISMEDIGKEKKRFKENFKNSWTSGNEDIDELIQYSQLNVVYYQTCLEWFLMRNFIILLALPEEALEIKSCLFISGLTGSN</sequence>
<dbReference type="AlphaFoldDB" id="A0A8H3M4R7"/>
<dbReference type="EMBL" id="BLAL01000261">
    <property type="protein sequence ID" value="GES97725.1"/>
    <property type="molecule type" value="Genomic_DNA"/>
</dbReference>
<name>A0A8H3M4R7_9GLOM</name>